<feature type="compositionally biased region" description="Polar residues" evidence="6">
    <location>
        <begin position="756"/>
        <end position="771"/>
    </location>
</feature>
<dbReference type="InterPro" id="IPR032675">
    <property type="entry name" value="LRR_dom_sf"/>
</dbReference>
<organism evidence="9 10">
    <name type="scientific">Alternaria atra</name>
    <dbReference type="NCBI Taxonomy" id="119953"/>
    <lineage>
        <taxon>Eukaryota</taxon>
        <taxon>Fungi</taxon>
        <taxon>Dikarya</taxon>
        <taxon>Ascomycota</taxon>
        <taxon>Pezizomycotina</taxon>
        <taxon>Dothideomycetes</taxon>
        <taxon>Pleosporomycetidae</taxon>
        <taxon>Pleosporales</taxon>
        <taxon>Pleosporineae</taxon>
        <taxon>Pleosporaceae</taxon>
        <taxon>Alternaria</taxon>
        <taxon>Alternaria sect. Ulocladioides</taxon>
    </lineage>
</organism>
<dbReference type="InterPro" id="IPR036047">
    <property type="entry name" value="F-box-like_dom_sf"/>
</dbReference>
<evidence type="ECO:0000256" key="2">
    <source>
        <dbReference type="ARBA" id="ARBA00022723"/>
    </source>
</evidence>
<proteinExistence type="predicted"/>
<dbReference type="InterPro" id="IPR037278">
    <property type="entry name" value="ARFGAP/RecO"/>
</dbReference>
<dbReference type="GO" id="GO:0030100">
    <property type="term" value="P:regulation of endocytosis"/>
    <property type="evidence" value="ECO:0007669"/>
    <property type="project" value="TreeGrafter"/>
</dbReference>
<dbReference type="GO" id="GO:0008270">
    <property type="term" value="F:zinc ion binding"/>
    <property type="evidence" value="ECO:0007669"/>
    <property type="project" value="UniProtKB-KW"/>
</dbReference>
<gene>
    <name evidence="9" type="ORF">ALTATR162_LOCUS9084</name>
</gene>
<dbReference type="PROSITE" id="PS50181">
    <property type="entry name" value="FBOX"/>
    <property type="match status" value="1"/>
</dbReference>
<dbReference type="PRINTS" id="PR00405">
    <property type="entry name" value="REVINTRACTNG"/>
</dbReference>
<evidence type="ECO:0000313" key="10">
    <source>
        <dbReference type="Proteomes" id="UP000676310"/>
    </source>
</evidence>
<evidence type="ECO:0000256" key="6">
    <source>
        <dbReference type="SAM" id="MobiDB-lite"/>
    </source>
</evidence>
<keyword evidence="1" id="KW-0343">GTPase activation</keyword>
<keyword evidence="10" id="KW-1185">Reference proteome</keyword>
<dbReference type="EMBL" id="CAJRGZ010000023">
    <property type="protein sequence ID" value="CAG5179202.1"/>
    <property type="molecule type" value="Genomic_DNA"/>
</dbReference>
<evidence type="ECO:0000256" key="1">
    <source>
        <dbReference type="ARBA" id="ARBA00022468"/>
    </source>
</evidence>
<dbReference type="InterPro" id="IPR001164">
    <property type="entry name" value="ArfGAP_dom"/>
</dbReference>
<dbReference type="Proteomes" id="UP000676310">
    <property type="component" value="Unassembled WGS sequence"/>
</dbReference>
<dbReference type="SUPFAM" id="SSF52047">
    <property type="entry name" value="RNI-like"/>
    <property type="match status" value="1"/>
</dbReference>
<dbReference type="CDD" id="cd09917">
    <property type="entry name" value="F-box_SF"/>
    <property type="match status" value="1"/>
</dbReference>
<dbReference type="OrthoDB" id="983479at2759"/>
<name>A0A8J2IHG0_9PLEO</name>
<dbReference type="Gene3D" id="1.10.220.150">
    <property type="entry name" value="Arf GTPase activating protein"/>
    <property type="match status" value="1"/>
</dbReference>
<evidence type="ECO:0000313" key="9">
    <source>
        <dbReference type="EMBL" id="CAG5179202.1"/>
    </source>
</evidence>
<dbReference type="InterPro" id="IPR038508">
    <property type="entry name" value="ArfGAP_dom_sf"/>
</dbReference>
<feature type="domain" description="Arf-GAP" evidence="7">
    <location>
        <begin position="465"/>
        <end position="563"/>
    </location>
</feature>
<dbReference type="GeneID" id="67021266"/>
<dbReference type="PANTHER" id="PTHR46395:SF1">
    <property type="entry name" value="ADP-RIBOSYLATION FACTOR GTPASE-ACTIVATING PROTEIN 1"/>
    <property type="match status" value="1"/>
</dbReference>
<evidence type="ECO:0000259" key="7">
    <source>
        <dbReference type="PROSITE" id="PS50115"/>
    </source>
</evidence>
<keyword evidence="4" id="KW-0862">Zinc</keyword>
<comment type="caution">
    <text evidence="9">The sequence shown here is derived from an EMBL/GenBank/DDBJ whole genome shotgun (WGS) entry which is preliminary data.</text>
</comment>
<dbReference type="Pfam" id="PF01412">
    <property type="entry name" value="ArfGap"/>
    <property type="match status" value="1"/>
</dbReference>
<dbReference type="GO" id="GO:0005096">
    <property type="term" value="F:GTPase activator activity"/>
    <property type="evidence" value="ECO:0007669"/>
    <property type="project" value="UniProtKB-KW"/>
</dbReference>
<keyword evidence="2" id="KW-0479">Metal-binding</keyword>
<dbReference type="SUPFAM" id="SSF81383">
    <property type="entry name" value="F-box domain"/>
    <property type="match status" value="1"/>
</dbReference>
<reference evidence="9" key="1">
    <citation type="submission" date="2021-05" db="EMBL/GenBank/DDBJ databases">
        <authorList>
            <person name="Stam R."/>
        </authorList>
    </citation>
    <scope>NUCLEOTIDE SEQUENCE</scope>
    <source>
        <strain evidence="9">CS162</strain>
    </source>
</reference>
<dbReference type="InterPro" id="IPR001810">
    <property type="entry name" value="F-box_dom"/>
</dbReference>
<protein>
    <recommendedName>
        <fullName evidence="11">F-box domain-containing protein</fullName>
    </recommendedName>
</protein>
<evidence type="ECO:0000256" key="5">
    <source>
        <dbReference type="PROSITE-ProRule" id="PRU00288"/>
    </source>
</evidence>
<accession>A0A8J2IHG0</accession>
<feature type="domain" description="F-box" evidence="8">
    <location>
        <begin position="6"/>
        <end position="54"/>
    </location>
</feature>
<sequence>MAATPEIKMDTLPDELLFEIINQLFVEDIQDVWNISLTNRRLHRIAKELLYSSYSLDRNDPGLFIRALASSPNLERCVQRVTWASKDYAFKFPEVLTAVELGYITERVGLGKVGEREIASEKKIRKLNAWLADRGKEEHINTFMLFTPKVKEVVILVPLTWDLKAVWFKPALDSQIFSNLQQANINGEIRVGNVLALFLLPSMRTLVLSHLTINRNSHGMESLREWEADNALWKRLQREGSSLENLILPAVGTDTLDLTRVLESFRGLKKFKIAFRGHGLGKDDVNVRTLLHAIAHHHGSLTSLNIDDHRLEEDPDALEELSVLEHLDCLQMLTPVFYGGSRFDSTQEVLAESLPKRFKNLPRHLKHLRISAIEDYYDLSEPLLDVLLTMAPTIDTLLPDLEKITIFGWHPQLGIFPCQTRLAALQSGFAKAGVELVTIHDMDGPADRWYEESRVAISTNIEEGWASPKLGIFMCLSCSGVHRGLGVHISFIRSITMDAFKGSELVRMAAGGNKPFQDFFNTHPSNTKDGRTFEASSIAERYDSEAGDEWKERLSCKVEDREFDKSNLPKRLPKKDNVPAAGMGAPLSGRASAAGSRSQTPLGKTRSNEPGFQRSGSPALGTNAMSSQKVKNEAYFAKMGQENANRPDGVAPNQGGKYGGFGSEPDAWKKDDEPGAPPALDDFQKDPVAALTKGFGWLGASVSKVGKTGYEGWVKPGMAKLAEADLATQARTTAGTLGQTLQSGVANANTQFTRFVEGDSSTHSSAATSGQREPERKDFWESFGAAPKGPAKDKQDFWDEFASAGETRTGGAMAPKKPSGIGTSAMKKGGAGGGMGGGAKKDDEWGEW</sequence>
<evidence type="ECO:0000259" key="8">
    <source>
        <dbReference type="PROSITE" id="PS50181"/>
    </source>
</evidence>
<feature type="region of interest" description="Disordered" evidence="6">
    <location>
        <begin position="643"/>
        <end position="683"/>
    </location>
</feature>
<evidence type="ECO:0000256" key="3">
    <source>
        <dbReference type="ARBA" id="ARBA00022771"/>
    </source>
</evidence>
<dbReference type="SUPFAM" id="SSF57863">
    <property type="entry name" value="ArfGap/RecO-like zinc finger"/>
    <property type="match status" value="1"/>
</dbReference>
<dbReference type="PROSITE" id="PS50115">
    <property type="entry name" value="ARFGAP"/>
    <property type="match status" value="1"/>
</dbReference>
<feature type="compositionally biased region" description="Gly residues" evidence="6">
    <location>
        <begin position="829"/>
        <end position="838"/>
    </location>
</feature>
<evidence type="ECO:0000256" key="4">
    <source>
        <dbReference type="ARBA" id="ARBA00022833"/>
    </source>
</evidence>
<dbReference type="PANTHER" id="PTHR46395">
    <property type="entry name" value="ADP-RIBOSYLATION FACTOR GTPASE-ACTIVATING PROTEIN 1"/>
    <property type="match status" value="1"/>
</dbReference>
<feature type="compositionally biased region" description="Low complexity" evidence="6">
    <location>
        <begin position="588"/>
        <end position="598"/>
    </location>
</feature>
<feature type="region of interest" description="Disordered" evidence="6">
    <location>
        <begin position="756"/>
        <end position="848"/>
    </location>
</feature>
<dbReference type="AlphaFoldDB" id="A0A8J2IHG0"/>
<dbReference type="GO" id="GO:0032012">
    <property type="term" value="P:regulation of ARF protein signal transduction"/>
    <property type="evidence" value="ECO:0007669"/>
    <property type="project" value="TreeGrafter"/>
</dbReference>
<evidence type="ECO:0008006" key="11">
    <source>
        <dbReference type="Google" id="ProtNLM"/>
    </source>
</evidence>
<keyword evidence="3 5" id="KW-0863">Zinc-finger</keyword>
<feature type="compositionally biased region" description="Basic and acidic residues" evidence="6">
    <location>
        <begin position="839"/>
        <end position="848"/>
    </location>
</feature>
<dbReference type="SMART" id="SM00105">
    <property type="entry name" value="ArfGap"/>
    <property type="match status" value="1"/>
</dbReference>
<feature type="region of interest" description="Disordered" evidence="6">
    <location>
        <begin position="565"/>
        <end position="625"/>
    </location>
</feature>
<dbReference type="GO" id="GO:0000139">
    <property type="term" value="C:Golgi membrane"/>
    <property type="evidence" value="ECO:0007669"/>
    <property type="project" value="TreeGrafter"/>
</dbReference>
<dbReference type="RefSeq" id="XP_043172652.1">
    <property type="nucleotide sequence ID" value="XM_043316717.1"/>
</dbReference>
<dbReference type="Gene3D" id="3.80.10.10">
    <property type="entry name" value="Ribonuclease Inhibitor"/>
    <property type="match status" value="1"/>
</dbReference>